<dbReference type="GO" id="GO:0005886">
    <property type="term" value="C:plasma membrane"/>
    <property type="evidence" value="ECO:0007669"/>
    <property type="project" value="UniProtKB-SubCell"/>
</dbReference>
<keyword evidence="12" id="KW-1185">Reference proteome</keyword>
<dbReference type="GO" id="GO:0015297">
    <property type="term" value="F:antiporter activity"/>
    <property type="evidence" value="ECO:0007669"/>
    <property type="project" value="InterPro"/>
</dbReference>
<feature type="transmembrane region" description="Helical" evidence="10">
    <location>
        <begin position="274"/>
        <end position="293"/>
    </location>
</feature>
<feature type="transmembrane region" description="Helical" evidence="10">
    <location>
        <begin position="172"/>
        <end position="193"/>
    </location>
</feature>
<evidence type="ECO:0000313" key="11">
    <source>
        <dbReference type="EMBL" id="QBF81343.1"/>
    </source>
</evidence>
<evidence type="ECO:0000256" key="1">
    <source>
        <dbReference type="ARBA" id="ARBA00004429"/>
    </source>
</evidence>
<name>A0A411PCR1_9GAMM</name>
<dbReference type="InterPro" id="IPR048279">
    <property type="entry name" value="MdtK-like"/>
</dbReference>
<dbReference type="GO" id="GO:0042910">
    <property type="term" value="F:xenobiotic transmembrane transporter activity"/>
    <property type="evidence" value="ECO:0007669"/>
    <property type="project" value="InterPro"/>
</dbReference>
<dbReference type="EMBL" id="CP036200">
    <property type="protein sequence ID" value="QBF81343.1"/>
    <property type="molecule type" value="Genomic_DNA"/>
</dbReference>
<feature type="transmembrane region" description="Helical" evidence="10">
    <location>
        <begin position="366"/>
        <end position="386"/>
    </location>
</feature>
<dbReference type="CDD" id="cd13143">
    <property type="entry name" value="MATE_MepA_like"/>
    <property type="match status" value="1"/>
</dbReference>
<keyword evidence="6 10" id="KW-0812">Transmembrane</keyword>
<evidence type="ECO:0000256" key="2">
    <source>
        <dbReference type="ARBA" id="ARBA00008417"/>
    </source>
</evidence>
<feature type="transmembrane region" description="Helical" evidence="10">
    <location>
        <begin position="20"/>
        <end position="40"/>
    </location>
</feature>
<keyword evidence="7 10" id="KW-1133">Transmembrane helix</keyword>
<dbReference type="OrthoDB" id="9811110at2"/>
<keyword evidence="5" id="KW-1003">Cell membrane</keyword>
<accession>A0A411PCR1</accession>
<keyword evidence="8 10" id="KW-0472">Membrane</keyword>
<feature type="transmembrane region" description="Helical" evidence="10">
    <location>
        <begin position="421"/>
        <end position="440"/>
    </location>
</feature>
<evidence type="ECO:0000256" key="8">
    <source>
        <dbReference type="ARBA" id="ARBA00023136"/>
    </source>
</evidence>
<feature type="transmembrane region" description="Helical" evidence="10">
    <location>
        <begin position="60"/>
        <end position="85"/>
    </location>
</feature>
<dbReference type="NCBIfam" id="TIGR00797">
    <property type="entry name" value="matE"/>
    <property type="match status" value="1"/>
</dbReference>
<comment type="subcellular location">
    <subcellularLocation>
        <location evidence="1">Cell inner membrane</location>
        <topology evidence="1">Multi-pass membrane protein</topology>
    </subcellularLocation>
</comment>
<dbReference type="GO" id="GO:0046677">
    <property type="term" value="P:response to antibiotic"/>
    <property type="evidence" value="ECO:0007669"/>
    <property type="project" value="UniProtKB-KW"/>
</dbReference>
<feature type="transmembrane region" description="Helical" evidence="10">
    <location>
        <begin position="199"/>
        <end position="220"/>
    </location>
</feature>
<evidence type="ECO:0000256" key="4">
    <source>
        <dbReference type="ARBA" id="ARBA00022448"/>
    </source>
</evidence>
<dbReference type="Pfam" id="PF01554">
    <property type="entry name" value="MatE"/>
    <property type="match status" value="2"/>
</dbReference>
<dbReference type="PANTHER" id="PTHR43823:SF3">
    <property type="entry name" value="MULTIDRUG EXPORT PROTEIN MEPA"/>
    <property type="match status" value="1"/>
</dbReference>
<evidence type="ECO:0000313" key="12">
    <source>
        <dbReference type="Proteomes" id="UP000291106"/>
    </source>
</evidence>
<dbReference type="PANTHER" id="PTHR43823">
    <property type="entry name" value="SPORULATION PROTEIN YKVU"/>
    <property type="match status" value="1"/>
</dbReference>
<dbReference type="KEGG" id="smai:EXU30_00480"/>
<dbReference type="NCBIfam" id="NF007130">
    <property type="entry name" value="PRK09575.1"/>
    <property type="match status" value="1"/>
</dbReference>
<dbReference type="AlphaFoldDB" id="A0A411PCR1"/>
<gene>
    <name evidence="11" type="ORF">EXU30_00480</name>
</gene>
<feature type="transmembrane region" description="Helical" evidence="10">
    <location>
        <begin position="97"/>
        <end position="120"/>
    </location>
</feature>
<protein>
    <recommendedName>
        <fullName evidence="3">Multidrug export protein MepA</fullName>
    </recommendedName>
</protein>
<dbReference type="PIRSF" id="PIRSF006603">
    <property type="entry name" value="DinF"/>
    <property type="match status" value="1"/>
</dbReference>
<organism evidence="11 12">
    <name type="scientific">Shewanella maritima</name>
    <dbReference type="NCBI Taxonomy" id="2520507"/>
    <lineage>
        <taxon>Bacteria</taxon>
        <taxon>Pseudomonadati</taxon>
        <taxon>Pseudomonadota</taxon>
        <taxon>Gammaproteobacteria</taxon>
        <taxon>Alteromonadales</taxon>
        <taxon>Shewanellaceae</taxon>
        <taxon>Shewanella</taxon>
    </lineage>
</organism>
<evidence type="ECO:0000256" key="3">
    <source>
        <dbReference type="ARBA" id="ARBA00022106"/>
    </source>
</evidence>
<feature type="transmembrane region" description="Helical" evidence="10">
    <location>
        <begin position="398"/>
        <end position="415"/>
    </location>
</feature>
<comment type="similarity">
    <text evidence="2">Belongs to the multi antimicrobial extrusion (MATE) (TC 2.A.66.1) family. MepA subfamily.</text>
</comment>
<dbReference type="RefSeq" id="WP_130597320.1">
    <property type="nucleotide sequence ID" value="NZ_CP036200.1"/>
</dbReference>
<dbReference type="Proteomes" id="UP000291106">
    <property type="component" value="Chromosome"/>
</dbReference>
<feature type="transmembrane region" description="Helical" evidence="10">
    <location>
        <begin position="140"/>
        <end position="160"/>
    </location>
</feature>
<keyword evidence="4" id="KW-0813">Transport</keyword>
<feature type="transmembrane region" description="Helical" evidence="10">
    <location>
        <begin position="241"/>
        <end position="262"/>
    </location>
</feature>
<evidence type="ECO:0000256" key="7">
    <source>
        <dbReference type="ARBA" id="ARBA00022989"/>
    </source>
</evidence>
<sequence length="468" mass="50111">MTHTTTNRTDANASSVRKTFWKYAIPSIAAMVVSGLYQVIDGIFVGHFIGASGLAGINLAWPIINMVVGFGMLIGMGGGSLLSISRGEANQTKSKQVLVNALVLLLLLSGLITTVIALFGTDLLLLQSATDNSLAMAQDYMQIFCYGALFTAGATALPLMIRNDGNPNFSTWLLVAGAGLNIVLDYLLIGQFAMGLTGAAIATLIAQLTICVIGIGYFFSGYANTRLTISSKLISKQQIQAILNVGLSSFFMFIYFSFILSVHNRLLLEYGNEVHVAAFAVIGYVGTLFYLLAEGISGGMQPPVSYYFGAKQYKNVRATLLLALKIAASIAIITVATINLVPELVVSMFVSNDATLVAETINGMRLHLLALLLDGVMFIATMYYVAINKGGLATKISVANMAIQIPFLLILPTIWGINGIWLAVPISNLALCTLLLPTFIKELRTLNAKADKERYASTTNNINELASA</sequence>
<evidence type="ECO:0000256" key="6">
    <source>
        <dbReference type="ARBA" id="ARBA00022692"/>
    </source>
</evidence>
<evidence type="ECO:0000256" key="10">
    <source>
        <dbReference type="SAM" id="Phobius"/>
    </source>
</evidence>
<dbReference type="InterPro" id="IPR002528">
    <property type="entry name" value="MATE_fam"/>
</dbReference>
<evidence type="ECO:0000256" key="9">
    <source>
        <dbReference type="ARBA" id="ARBA00023251"/>
    </source>
</evidence>
<reference evidence="11 12" key="1">
    <citation type="submission" date="2019-02" db="EMBL/GenBank/DDBJ databases">
        <title>Shewanella sp. D4-2 isolated from Dokdo Island.</title>
        <authorList>
            <person name="Baek K."/>
        </authorList>
    </citation>
    <scope>NUCLEOTIDE SEQUENCE [LARGE SCALE GENOMIC DNA]</scope>
    <source>
        <strain evidence="11 12">D4-2</strain>
    </source>
</reference>
<evidence type="ECO:0000256" key="5">
    <source>
        <dbReference type="ARBA" id="ARBA00022475"/>
    </source>
</evidence>
<dbReference type="InterPro" id="IPR045070">
    <property type="entry name" value="MATE_MepA-like"/>
</dbReference>
<proteinExistence type="inferred from homology"/>
<feature type="transmembrane region" description="Helical" evidence="10">
    <location>
        <begin position="320"/>
        <end position="341"/>
    </location>
</feature>
<dbReference type="InterPro" id="IPR051327">
    <property type="entry name" value="MATE_MepA_subfamily"/>
</dbReference>
<keyword evidence="9" id="KW-0046">Antibiotic resistance</keyword>